<keyword evidence="1 4" id="KW-0963">Cytoplasm</keyword>
<dbReference type="HAMAP" id="MF_03004">
    <property type="entry name" value="eIF3e"/>
    <property type="match status" value="1"/>
</dbReference>
<evidence type="ECO:0000256" key="4">
    <source>
        <dbReference type="HAMAP-Rule" id="MF_03004"/>
    </source>
</evidence>
<comment type="function">
    <text evidence="4">Component of the eukaryotic translation initiation factor 3 (eIF-3) complex, which is involved in protein synthesis of a specialized repertoire of mRNAs and, together with other initiation factors, stimulates binding of mRNA and methionyl-tRNAi to the 40S ribosome. The eIF-3 complex specifically targets and initiates translation of a subset of mRNAs involved in cell proliferation.</text>
</comment>
<comment type="caution">
    <text evidence="8">The sequence shown here is derived from an EMBL/GenBank/DDBJ whole genome shotgun (WGS) entry which is preliminary data.</text>
</comment>
<dbReference type="GO" id="GO:0016282">
    <property type="term" value="C:eukaryotic 43S preinitiation complex"/>
    <property type="evidence" value="ECO:0007669"/>
    <property type="project" value="UniProtKB-UniRule"/>
</dbReference>
<dbReference type="PANTHER" id="PTHR10317">
    <property type="entry name" value="EUKARYOTIC TRANSLATION INITIATION FACTOR 3 SUBUNIT E"/>
    <property type="match status" value="1"/>
</dbReference>
<accession>A0A0M9VQI5</accession>
<evidence type="ECO:0000256" key="3">
    <source>
        <dbReference type="ARBA" id="ARBA00022917"/>
    </source>
</evidence>
<comment type="subunit">
    <text evidence="4 5">Component of the eukaryotic translation initiation factor 3 (eIF-3) complex.</text>
</comment>
<dbReference type="Pfam" id="PF09440">
    <property type="entry name" value="eIF3_N"/>
    <property type="match status" value="1"/>
</dbReference>
<dbReference type="InterPro" id="IPR000717">
    <property type="entry name" value="PCI_dom"/>
</dbReference>
<dbReference type="STRING" id="77020.A0A0M9VQI5"/>
<name>A0A0M9VQI5_9BASI</name>
<dbReference type="InterPro" id="IPR019010">
    <property type="entry name" value="eIF3e_N"/>
</dbReference>
<dbReference type="PIRSF" id="PIRSF016255">
    <property type="entry name" value="eIF3e_su6"/>
    <property type="match status" value="1"/>
</dbReference>
<protein>
    <recommendedName>
        <fullName evidence="4 5">Eukaryotic translation initiation factor 3 subunit E</fullName>
        <shortName evidence="4">eIF3e</shortName>
    </recommendedName>
</protein>
<evidence type="ECO:0000259" key="7">
    <source>
        <dbReference type="PROSITE" id="PS50250"/>
    </source>
</evidence>
<comment type="subcellular location">
    <subcellularLocation>
        <location evidence="4 5">Cytoplasm</location>
    </subcellularLocation>
</comment>
<feature type="compositionally biased region" description="Acidic residues" evidence="6">
    <location>
        <begin position="464"/>
        <end position="493"/>
    </location>
</feature>
<comment type="similarity">
    <text evidence="4 5">Belongs to the eIF-3 subunit E family.</text>
</comment>
<dbReference type="InterPro" id="IPR016650">
    <property type="entry name" value="eIF3e"/>
</dbReference>
<dbReference type="GO" id="GO:0003743">
    <property type="term" value="F:translation initiation factor activity"/>
    <property type="evidence" value="ECO:0007669"/>
    <property type="project" value="UniProtKB-UniRule"/>
</dbReference>
<reference evidence="8 9" key="1">
    <citation type="submission" date="2015-07" db="EMBL/GenBank/DDBJ databases">
        <title>Draft Genome Sequence of Malassezia furfur CBS1878 and Malassezia pachydermatis CBS1879.</title>
        <authorList>
            <person name="Triana S."/>
            <person name="Ohm R."/>
            <person name="Gonzalez A."/>
            <person name="DeCock H."/>
            <person name="Restrepo S."/>
            <person name="Celis A."/>
        </authorList>
    </citation>
    <scope>NUCLEOTIDE SEQUENCE [LARGE SCALE GENOMIC DNA]</scope>
    <source>
        <strain evidence="8 9">CBS 1879</strain>
    </source>
</reference>
<proteinExistence type="inferred from homology"/>
<feature type="region of interest" description="Disordered" evidence="6">
    <location>
        <begin position="449"/>
        <end position="501"/>
    </location>
</feature>
<dbReference type="SMART" id="SM01186">
    <property type="entry name" value="eIF3_N"/>
    <property type="match status" value="1"/>
</dbReference>
<dbReference type="Pfam" id="PF01399">
    <property type="entry name" value="PCI"/>
    <property type="match status" value="1"/>
</dbReference>
<dbReference type="GO" id="GO:0033290">
    <property type="term" value="C:eukaryotic 48S preinitiation complex"/>
    <property type="evidence" value="ECO:0007669"/>
    <property type="project" value="UniProtKB-UniRule"/>
</dbReference>
<dbReference type="PROSITE" id="PS50250">
    <property type="entry name" value="PCI"/>
    <property type="match status" value="1"/>
</dbReference>
<evidence type="ECO:0000256" key="5">
    <source>
        <dbReference type="PIRNR" id="PIRNR016255"/>
    </source>
</evidence>
<dbReference type="RefSeq" id="XP_017993197.1">
    <property type="nucleotide sequence ID" value="XM_018136638.1"/>
</dbReference>
<dbReference type="EMBL" id="LGAV01000002">
    <property type="protein sequence ID" value="KOS15565.1"/>
    <property type="molecule type" value="Genomic_DNA"/>
</dbReference>
<evidence type="ECO:0000313" key="8">
    <source>
        <dbReference type="EMBL" id="KOS15565.1"/>
    </source>
</evidence>
<dbReference type="InterPro" id="IPR036390">
    <property type="entry name" value="WH_DNA-bd_sf"/>
</dbReference>
<keyword evidence="3 4" id="KW-0648">Protein biosynthesis</keyword>
<dbReference type="GO" id="GO:0001732">
    <property type="term" value="P:formation of cytoplasmic translation initiation complex"/>
    <property type="evidence" value="ECO:0007669"/>
    <property type="project" value="UniProtKB-UniRule"/>
</dbReference>
<dbReference type="Proteomes" id="UP000037751">
    <property type="component" value="Unassembled WGS sequence"/>
</dbReference>
<dbReference type="VEuPathDB" id="FungiDB:Malapachy_2146"/>
<feature type="domain" description="PCI" evidence="7">
    <location>
        <begin position="241"/>
        <end position="423"/>
    </location>
</feature>
<dbReference type="CDD" id="cd21378">
    <property type="entry name" value="eIF3E"/>
    <property type="match status" value="1"/>
</dbReference>
<evidence type="ECO:0000256" key="2">
    <source>
        <dbReference type="ARBA" id="ARBA00022540"/>
    </source>
</evidence>
<evidence type="ECO:0000313" key="9">
    <source>
        <dbReference type="Proteomes" id="UP000037751"/>
    </source>
</evidence>
<dbReference type="OrthoDB" id="417252at2759"/>
<dbReference type="AlphaFoldDB" id="A0A0M9VQI5"/>
<sequence>MAEYDLTQTLLAYLDPHLGFPLLAHLNTTKLFDAKELAKAQYELAKLTDMVDFTLQFHREAFPGEAEPSDVVERGKMLEEKKSKLEKEAERVLTVIEDPNVAAQLKQDKAVNMEWLQKNYQLTADQVNVLYDYGRFLFSCGKYKEASSYLYHYWILSPESKNTESCLWGRLACAILTGEWDRALDDVRLLREHIDAQRTTAPGALGQNTATHEEILQKRVWLLHWSLFVFFNNPTGRVKLVEMYLSPAYLSTMQMSCWWLLRYLVVALILTRRQATRGFVVDSSGSSQNTKMSTQAALREVSKVIQMESYRLRADPFVDFFRYLYVDLDFDHAPEELAKAEKAISTEFFLRDHATAFMEQARLLTTEVYCRIHQNVTVADLAKRVSQSPDECEKWLASLAADGKTDSKIEFKDGLVRINQSRPNVYQSVIDKTRGITQRTTTLTQSIERRENRVRKTPSRSDNADADVDVDAEAENEADVDAEAEGEMEVDAEAEAKAPAS</sequence>
<gene>
    <name evidence="4" type="primary">INT6</name>
    <name evidence="8" type="ORF">Malapachy_2146</name>
</gene>
<dbReference type="SUPFAM" id="SSF46785">
    <property type="entry name" value="Winged helix' DNA-binding domain"/>
    <property type="match status" value="1"/>
</dbReference>
<keyword evidence="9" id="KW-1185">Reference proteome</keyword>
<evidence type="ECO:0000256" key="6">
    <source>
        <dbReference type="SAM" id="MobiDB-lite"/>
    </source>
</evidence>
<keyword evidence="2 4" id="KW-0396">Initiation factor</keyword>
<dbReference type="GeneID" id="28728513"/>
<evidence type="ECO:0000256" key="1">
    <source>
        <dbReference type="ARBA" id="ARBA00022490"/>
    </source>
</evidence>
<dbReference type="GO" id="GO:0071540">
    <property type="term" value="C:eukaryotic translation initiation factor 3 complex, eIF3e"/>
    <property type="evidence" value="ECO:0007669"/>
    <property type="project" value="UniProtKB-UniRule"/>
</dbReference>
<organism evidence="8 9">
    <name type="scientific">Malassezia pachydermatis</name>
    <dbReference type="NCBI Taxonomy" id="77020"/>
    <lineage>
        <taxon>Eukaryota</taxon>
        <taxon>Fungi</taxon>
        <taxon>Dikarya</taxon>
        <taxon>Basidiomycota</taxon>
        <taxon>Ustilaginomycotina</taxon>
        <taxon>Malasseziomycetes</taxon>
        <taxon>Malasseziales</taxon>
        <taxon>Malasseziaceae</taxon>
        <taxon>Malassezia</taxon>
    </lineage>
</organism>